<evidence type="ECO:0000259" key="1">
    <source>
        <dbReference type="Pfam" id="PF26154"/>
    </source>
</evidence>
<organism evidence="2 3">
    <name type="scientific">Clostridium oryzae</name>
    <dbReference type="NCBI Taxonomy" id="1450648"/>
    <lineage>
        <taxon>Bacteria</taxon>
        <taxon>Bacillati</taxon>
        <taxon>Bacillota</taxon>
        <taxon>Clostridia</taxon>
        <taxon>Eubacteriales</taxon>
        <taxon>Clostridiaceae</taxon>
        <taxon>Clostridium</taxon>
    </lineage>
</organism>
<dbReference type="Pfam" id="PF26154">
    <property type="entry name" value="DUF8042"/>
    <property type="match status" value="1"/>
</dbReference>
<dbReference type="AlphaFoldDB" id="A0A1V4IM87"/>
<keyword evidence="3" id="KW-1185">Reference proteome</keyword>
<dbReference type="STRING" id="1450648.CLORY_25920"/>
<gene>
    <name evidence="2" type="ORF">CLORY_25920</name>
</gene>
<feature type="domain" description="DUF8042" evidence="1">
    <location>
        <begin position="2"/>
        <end position="109"/>
    </location>
</feature>
<comment type="caution">
    <text evidence="2">The sequence shown here is derived from an EMBL/GenBank/DDBJ whole genome shotgun (WGS) entry which is preliminary data.</text>
</comment>
<sequence>MDKKFELLMTVSESINYLLAKAEEISTYFAEGRDSDASNHIGVFIDDLSLTIKAINLTENVQKEKIDTSEINEVLNSMVEAFENSDFILLGDLFQYELSPILQKWNDKISMNTFN</sequence>
<protein>
    <recommendedName>
        <fullName evidence="1">DUF8042 domain-containing protein</fullName>
    </recommendedName>
</protein>
<accession>A0A1V4IM87</accession>
<dbReference type="Proteomes" id="UP000190080">
    <property type="component" value="Unassembled WGS sequence"/>
</dbReference>
<dbReference type="EMBL" id="MZGV01000027">
    <property type="protein sequence ID" value="OPJ60885.1"/>
    <property type="molecule type" value="Genomic_DNA"/>
</dbReference>
<dbReference type="OrthoDB" id="1683192at2"/>
<dbReference type="RefSeq" id="WP_079425096.1">
    <property type="nucleotide sequence ID" value="NZ_MZGV01000027.1"/>
</dbReference>
<proteinExistence type="predicted"/>
<evidence type="ECO:0000313" key="3">
    <source>
        <dbReference type="Proteomes" id="UP000190080"/>
    </source>
</evidence>
<evidence type="ECO:0000313" key="2">
    <source>
        <dbReference type="EMBL" id="OPJ60885.1"/>
    </source>
</evidence>
<dbReference type="InterPro" id="IPR058355">
    <property type="entry name" value="DUF8042"/>
</dbReference>
<name>A0A1V4IM87_9CLOT</name>
<reference evidence="2 3" key="1">
    <citation type="submission" date="2017-03" db="EMBL/GenBank/DDBJ databases">
        <title>Genome sequence of Clostridium oryzae DSM 28571.</title>
        <authorList>
            <person name="Poehlein A."/>
            <person name="Daniel R."/>
        </authorList>
    </citation>
    <scope>NUCLEOTIDE SEQUENCE [LARGE SCALE GENOMIC DNA]</scope>
    <source>
        <strain evidence="2 3">DSM 28571</strain>
    </source>
</reference>